<dbReference type="Proteomes" id="UP000661112">
    <property type="component" value="Unassembled WGS sequence"/>
</dbReference>
<organism evidence="1 2">
    <name type="scientific">Anabaena azotica FACHB-119</name>
    <dbReference type="NCBI Taxonomy" id="947527"/>
    <lineage>
        <taxon>Bacteria</taxon>
        <taxon>Bacillati</taxon>
        <taxon>Cyanobacteriota</taxon>
        <taxon>Cyanophyceae</taxon>
        <taxon>Nostocales</taxon>
        <taxon>Nostocaceae</taxon>
        <taxon>Anabaena</taxon>
        <taxon>Anabaena azotica</taxon>
    </lineage>
</organism>
<sequence>MANIIIDTLHLTGYDLFSNSENFINELFQEEIGLIEGGWYGITFGYNSLSGNSFSSHSGSYGSFSSYGGDYNKSWC</sequence>
<reference evidence="1 2" key="1">
    <citation type="journal article" date="2020" name="ISME J.">
        <title>Comparative genomics reveals insights into cyanobacterial evolution and habitat adaptation.</title>
        <authorList>
            <person name="Chen M.Y."/>
            <person name="Teng W.K."/>
            <person name="Zhao L."/>
            <person name="Hu C.X."/>
            <person name="Zhou Y.K."/>
            <person name="Han B.P."/>
            <person name="Song L.R."/>
            <person name="Shu W.S."/>
        </authorList>
    </citation>
    <scope>NUCLEOTIDE SEQUENCE [LARGE SCALE GENOMIC DNA]</scope>
    <source>
        <strain evidence="1 2">FACHB-119</strain>
    </source>
</reference>
<evidence type="ECO:0000313" key="1">
    <source>
        <dbReference type="EMBL" id="MBD2499245.1"/>
    </source>
</evidence>
<name>A0ABR8CWE2_9NOST</name>
<evidence type="ECO:0000313" key="2">
    <source>
        <dbReference type="Proteomes" id="UP000661112"/>
    </source>
</evidence>
<accession>A0ABR8CWE2</accession>
<dbReference type="EMBL" id="JACJSG010000001">
    <property type="protein sequence ID" value="MBD2499245.1"/>
    <property type="molecule type" value="Genomic_DNA"/>
</dbReference>
<dbReference type="RefSeq" id="WP_190465799.1">
    <property type="nucleotide sequence ID" value="NZ_JACJSG010000001.1"/>
</dbReference>
<keyword evidence="2" id="KW-1185">Reference proteome</keyword>
<gene>
    <name evidence="1" type="ORF">H6G83_01220</name>
</gene>
<comment type="caution">
    <text evidence="1">The sequence shown here is derived from an EMBL/GenBank/DDBJ whole genome shotgun (WGS) entry which is preliminary data.</text>
</comment>
<proteinExistence type="predicted"/>
<protein>
    <submittedName>
        <fullName evidence="1">Uncharacterized protein</fullName>
    </submittedName>
</protein>